<dbReference type="EMBL" id="FOCM01000001">
    <property type="protein sequence ID" value="SEM69992.1"/>
    <property type="molecule type" value="Genomic_DNA"/>
</dbReference>
<dbReference type="Gene3D" id="3.40.50.300">
    <property type="entry name" value="P-loop containing nucleotide triphosphate hydrolases"/>
    <property type="match status" value="1"/>
</dbReference>
<proteinExistence type="predicted"/>
<dbReference type="InterPro" id="IPR005654">
    <property type="entry name" value="ATPase_AFG1-like"/>
</dbReference>
<dbReference type="PANTHER" id="PTHR12169">
    <property type="entry name" value="ATPASE N2B"/>
    <property type="match status" value="1"/>
</dbReference>
<dbReference type="GO" id="GO:0051301">
    <property type="term" value="P:cell division"/>
    <property type="evidence" value="ECO:0007669"/>
    <property type="project" value="UniProtKB-KW"/>
</dbReference>
<dbReference type="NCBIfam" id="NF040713">
    <property type="entry name" value="ZapE"/>
    <property type="match status" value="1"/>
</dbReference>
<keyword evidence="1" id="KW-0547">Nucleotide-binding</keyword>
<protein>
    <submittedName>
        <fullName evidence="3">Cell division protein ZapE</fullName>
    </submittedName>
</protein>
<reference evidence="4" key="1">
    <citation type="submission" date="2016-10" db="EMBL/GenBank/DDBJ databases">
        <authorList>
            <person name="Varghese N."/>
            <person name="Submissions S."/>
        </authorList>
    </citation>
    <scope>NUCLEOTIDE SEQUENCE [LARGE SCALE GENOMIC DNA]</scope>
    <source>
        <strain evidence="4">DSM 26893</strain>
    </source>
</reference>
<dbReference type="Proteomes" id="UP000199372">
    <property type="component" value="Unassembled WGS sequence"/>
</dbReference>
<dbReference type="InterPro" id="IPR027417">
    <property type="entry name" value="P-loop_NTPase"/>
</dbReference>
<keyword evidence="2" id="KW-0067">ATP-binding</keyword>
<keyword evidence="3" id="KW-0132">Cell division</keyword>
<organism evidence="3 4">
    <name type="scientific">Palleronia pelagia</name>
    <dbReference type="NCBI Taxonomy" id="387096"/>
    <lineage>
        <taxon>Bacteria</taxon>
        <taxon>Pseudomonadati</taxon>
        <taxon>Pseudomonadota</taxon>
        <taxon>Alphaproteobacteria</taxon>
        <taxon>Rhodobacterales</taxon>
        <taxon>Roseobacteraceae</taxon>
        <taxon>Palleronia</taxon>
    </lineage>
</organism>
<gene>
    <name evidence="3" type="ORF">SAMN04488011_101161</name>
</gene>
<sequence length="353" mass="38928">MAETLAAYYDAKVEEGLSRDPAQLEIVARLDALRSELDDYRSGGLSRLFGRGSAPRGVYLWGDVGRGKSMLVDGLMQTMGDIPARRTHFHAFMRDIHRALHTAREQGRDELVHHAADAQVPGLSLLALDELEIVDIVDAMIVGRVFSRVLERGCTVVVTSNRPPAELYRDGLKRDLFLPFVRLIEERLDVLHLDGGRDYRVGSCAAAFYAVGDDGAEGARIDALWDAAGDAEREITIGASGVMRRKGGMVRADFAALCRVPMAPSSYLDLAEQAEGLILDNVPVLGERDHDAARRFILLVDTLYDAGCGLAVRASTEPEVLYRAGEFGAEFRRTVSRLHEMTRPDWRGASTFR</sequence>
<keyword evidence="4" id="KW-1185">Reference proteome</keyword>
<dbReference type="Pfam" id="PF03969">
    <property type="entry name" value="AFG1_ATPase"/>
    <property type="match status" value="1"/>
</dbReference>
<evidence type="ECO:0000256" key="1">
    <source>
        <dbReference type="ARBA" id="ARBA00022741"/>
    </source>
</evidence>
<evidence type="ECO:0000256" key="2">
    <source>
        <dbReference type="ARBA" id="ARBA00022840"/>
    </source>
</evidence>
<dbReference type="SUPFAM" id="SSF52540">
    <property type="entry name" value="P-loop containing nucleoside triphosphate hydrolases"/>
    <property type="match status" value="1"/>
</dbReference>
<dbReference type="PANTHER" id="PTHR12169:SF6">
    <property type="entry name" value="AFG1-LIKE ATPASE"/>
    <property type="match status" value="1"/>
</dbReference>
<dbReference type="AlphaFoldDB" id="A0A1H8AGQ4"/>
<name>A0A1H8AGQ4_9RHOB</name>
<evidence type="ECO:0000313" key="4">
    <source>
        <dbReference type="Proteomes" id="UP000199372"/>
    </source>
</evidence>
<dbReference type="GO" id="GO:0016887">
    <property type="term" value="F:ATP hydrolysis activity"/>
    <property type="evidence" value="ECO:0007669"/>
    <property type="project" value="InterPro"/>
</dbReference>
<evidence type="ECO:0000313" key="3">
    <source>
        <dbReference type="EMBL" id="SEM69992.1"/>
    </source>
</evidence>
<dbReference type="GO" id="GO:0005737">
    <property type="term" value="C:cytoplasm"/>
    <property type="evidence" value="ECO:0007669"/>
    <property type="project" value="TreeGrafter"/>
</dbReference>
<accession>A0A1H8AGQ4</accession>
<keyword evidence="3" id="KW-0131">Cell cycle</keyword>
<dbReference type="RefSeq" id="WP_175481620.1">
    <property type="nucleotide sequence ID" value="NZ_FOCM01000001.1"/>
</dbReference>
<dbReference type="GO" id="GO:0005524">
    <property type="term" value="F:ATP binding"/>
    <property type="evidence" value="ECO:0007669"/>
    <property type="project" value="UniProtKB-KW"/>
</dbReference>